<gene>
    <name evidence="2" type="ORF">LNINA_LOCUS783</name>
</gene>
<keyword evidence="3" id="KW-1185">Reference proteome</keyword>
<evidence type="ECO:0000313" key="3">
    <source>
        <dbReference type="Proteomes" id="UP001497472"/>
    </source>
</evidence>
<dbReference type="AlphaFoldDB" id="A0AAV1IU74"/>
<organism evidence="2 3">
    <name type="scientific">Leptosia nina</name>
    <dbReference type="NCBI Taxonomy" id="320188"/>
    <lineage>
        <taxon>Eukaryota</taxon>
        <taxon>Metazoa</taxon>
        <taxon>Ecdysozoa</taxon>
        <taxon>Arthropoda</taxon>
        <taxon>Hexapoda</taxon>
        <taxon>Insecta</taxon>
        <taxon>Pterygota</taxon>
        <taxon>Neoptera</taxon>
        <taxon>Endopterygota</taxon>
        <taxon>Lepidoptera</taxon>
        <taxon>Glossata</taxon>
        <taxon>Ditrysia</taxon>
        <taxon>Papilionoidea</taxon>
        <taxon>Pieridae</taxon>
        <taxon>Pierinae</taxon>
        <taxon>Leptosia</taxon>
    </lineage>
</organism>
<proteinExistence type="predicted"/>
<feature type="signal peptide" evidence="1">
    <location>
        <begin position="1"/>
        <end position="23"/>
    </location>
</feature>
<evidence type="ECO:0000256" key="1">
    <source>
        <dbReference type="SAM" id="SignalP"/>
    </source>
</evidence>
<comment type="caution">
    <text evidence="2">The sequence shown here is derived from an EMBL/GenBank/DDBJ whole genome shotgun (WGS) entry which is preliminary data.</text>
</comment>
<accession>A0AAV1IU74</accession>
<name>A0AAV1IU74_9NEOP</name>
<keyword evidence="1" id="KW-0732">Signal</keyword>
<protein>
    <submittedName>
        <fullName evidence="2">Uncharacterized protein</fullName>
    </submittedName>
</protein>
<feature type="chain" id="PRO_5043617650" evidence="1">
    <location>
        <begin position="24"/>
        <end position="140"/>
    </location>
</feature>
<dbReference type="Proteomes" id="UP001497472">
    <property type="component" value="Unassembled WGS sequence"/>
</dbReference>
<reference evidence="2 3" key="1">
    <citation type="submission" date="2023-11" db="EMBL/GenBank/DDBJ databases">
        <authorList>
            <person name="Okamura Y."/>
        </authorList>
    </citation>
    <scope>NUCLEOTIDE SEQUENCE [LARGE SCALE GENOMIC DNA]</scope>
</reference>
<dbReference type="EMBL" id="CAVLEF010000001">
    <property type="protein sequence ID" value="CAK1540752.1"/>
    <property type="molecule type" value="Genomic_DNA"/>
</dbReference>
<sequence length="140" mass="15348">MSACKSFKSTALIILIIINYVQLNSDFDPVAFLVDDNDFDATPNFETTDEPVFSDGLWMCGDCLGIQESNIKYSESFDVDTNEQNEENIEVQFAVSLSDMRCITVSTDNISNVALVSGSCIGDTVTLSVSGTPHYDVTVY</sequence>
<evidence type="ECO:0000313" key="2">
    <source>
        <dbReference type="EMBL" id="CAK1540752.1"/>
    </source>
</evidence>